<gene>
    <name evidence="2" type="ORF">GCM10009823_20450</name>
</gene>
<dbReference type="Gene3D" id="3.60.21.10">
    <property type="match status" value="1"/>
</dbReference>
<dbReference type="PANTHER" id="PTHR31302:SF20">
    <property type="entry name" value="CONSERVED PROTEIN"/>
    <property type="match status" value="1"/>
</dbReference>
<reference evidence="2 3" key="1">
    <citation type="journal article" date="2019" name="Int. J. Syst. Evol. Microbiol.">
        <title>The Global Catalogue of Microorganisms (GCM) 10K type strain sequencing project: providing services to taxonomists for standard genome sequencing and annotation.</title>
        <authorList>
            <consortium name="The Broad Institute Genomics Platform"/>
            <consortium name="The Broad Institute Genome Sequencing Center for Infectious Disease"/>
            <person name="Wu L."/>
            <person name="Ma J."/>
        </authorList>
    </citation>
    <scope>NUCLEOTIDE SEQUENCE [LARGE SCALE GENOMIC DNA]</scope>
    <source>
        <strain evidence="2 3">JCM 15900</strain>
    </source>
</reference>
<feature type="domain" description="Calcineurin-like phosphoesterase" evidence="1">
    <location>
        <begin position="60"/>
        <end position="250"/>
    </location>
</feature>
<dbReference type="InterPro" id="IPR029052">
    <property type="entry name" value="Metallo-depent_PP-like"/>
</dbReference>
<dbReference type="RefSeq" id="WP_344337082.1">
    <property type="nucleotide sequence ID" value="NZ_BAAAPZ010000008.1"/>
</dbReference>
<evidence type="ECO:0000313" key="2">
    <source>
        <dbReference type="EMBL" id="GAA2098905.1"/>
    </source>
</evidence>
<name>A0ABN2WTT6_9MICO</name>
<accession>A0ABN2WTT6</accession>
<keyword evidence="3" id="KW-1185">Reference proteome</keyword>
<dbReference type="PANTHER" id="PTHR31302">
    <property type="entry name" value="TRANSMEMBRANE PROTEIN WITH METALLOPHOSPHOESTERASE DOMAIN-RELATED"/>
    <property type="match status" value="1"/>
</dbReference>
<comment type="caution">
    <text evidence="2">The sequence shown here is derived from an EMBL/GenBank/DDBJ whole genome shotgun (WGS) entry which is preliminary data.</text>
</comment>
<organism evidence="2 3">
    <name type="scientific">Brevibacterium salitolerans</name>
    <dbReference type="NCBI Taxonomy" id="1403566"/>
    <lineage>
        <taxon>Bacteria</taxon>
        <taxon>Bacillati</taxon>
        <taxon>Actinomycetota</taxon>
        <taxon>Actinomycetes</taxon>
        <taxon>Micrococcales</taxon>
        <taxon>Brevibacteriaceae</taxon>
        <taxon>Brevibacterium</taxon>
    </lineage>
</organism>
<dbReference type="InterPro" id="IPR051158">
    <property type="entry name" value="Metallophosphoesterase_sf"/>
</dbReference>
<proteinExistence type="predicted"/>
<evidence type="ECO:0000259" key="1">
    <source>
        <dbReference type="Pfam" id="PF00149"/>
    </source>
</evidence>
<evidence type="ECO:0000313" key="3">
    <source>
        <dbReference type="Proteomes" id="UP001500984"/>
    </source>
</evidence>
<dbReference type="SUPFAM" id="SSF56300">
    <property type="entry name" value="Metallo-dependent phosphatases"/>
    <property type="match status" value="1"/>
</dbReference>
<dbReference type="Proteomes" id="UP001500984">
    <property type="component" value="Unassembled WGS sequence"/>
</dbReference>
<dbReference type="InterPro" id="IPR004843">
    <property type="entry name" value="Calcineurin-like_PHP"/>
</dbReference>
<dbReference type="Pfam" id="PF00149">
    <property type="entry name" value="Metallophos"/>
    <property type="match status" value="1"/>
</dbReference>
<dbReference type="EMBL" id="BAAAPZ010000008">
    <property type="protein sequence ID" value="GAA2098905.1"/>
    <property type="molecule type" value="Genomic_DNA"/>
</dbReference>
<protein>
    <submittedName>
        <fullName evidence="2">Metallophosphoesterase</fullName>
    </submittedName>
</protein>
<sequence>MSSASSPGVRLPGTRLLAASAAVAAAGAAGLAWSAYVEPRTFRIRRHTLRILPAGSAPVTILHLSDLHLAKGQEFRSDFVRSLADLRPDLVVNTGDNFGGDTLPEVLHALDPLLDVPGAFVFGSNDYWGPTRKNPARYLRKHTTRNEDKSKHPTLPAAELAEEFQARGWKRLDNAQAAVEVNGVPFDLSGLGDAHMDADRIDETRPSFGAGPHHGDGAVRIGVTHAPYSRTLEAFAAAGAQLVLAGHTHGGQIRVPFWGAPVTNCDLDRTRARGLFPYRRMQVNVSAGLGYSPYSPVRFACLPEVSLLRLVPQR</sequence>